<sequence>MAAFSLQSQSAEAASKAIHVGVLAASEVSEDEITLHAQTNLPHKMKFFAIVTGPENYEKEVKLKVKKRWQIKKKPLMVYRMELIKLNTNLISQKSKRINLKK</sequence>
<keyword evidence="2" id="KW-1185">Reference proteome</keyword>
<protein>
    <submittedName>
        <fullName evidence="1">Uncharacterized protein</fullName>
    </submittedName>
</protein>
<proteinExistence type="predicted"/>
<name>A0ABP3AZY8_9LIST</name>
<comment type="caution">
    <text evidence="1">The sequence shown here is derived from an EMBL/GenBank/DDBJ whole genome shotgun (WGS) entry which is preliminary data.</text>
</comment>
<evidence type="ECO:0000313" key="2">
    <source>
        <dbReference type="Proteomes" id="UP000019249"/>
    </source>
</evidence>
<evidence type="ECO:0000313" key="1">
    <source>
        <dbReference type="EMBL" id="EUJ31989.1"/>
    </source>
</evidence>
<gene>
    <name evidence="1" type="ORF">MFLO_07362</name>
</gene>
<dbReference type="RefSeq" id="WP_036097170.1">
    <property type="nucleotide sequence ID" value="NZ_AODF01000014.1"/>
</dbReference>
<dbReference type="Proteomes" id="UP000019249">
    <property type="component" value="Unassembled WGS sequence"/>
</dbReference>
<dbReference type="EMBL" id="AODF01000014">
    <property type="protein sequence ID" value="EUJ31989.1"/>
    <property type="molecule type" value="Genomic_DNA"/>
</dbReference>
<accession>A0ABP3AZY8</accession>
<organism evidence="1 2">
    <name type="scientific">Listeria floridensis FSL S10-1187</name>
    <dbReference type="NCBI Taxonomy" id="1265817"/>
    <lineage>
        <taxon>Bacteria</taxon>
        <taxon>Bacillati</taxon>
        <taxon>Bacillota</taxon>
        <taxon>Bacilli</taxon>
        <taxon>Bacillales</taxon>
        <taxon>Listeriaceae</taxon>
        <taxon>Listeria</taxon>
    </lineage>
</organism>
<reference evidence="1 2" key="1">
    <citation type="journal article" date="2014" name="Int. J. Syst. Evol. Microbiol.">
        <title>Listeria floridensis sp. nov., Listeria aquatica sp. nov., Listeria cornellensis sp. nov., Listeria riparia sp. nov. and Listeria grandensis sp. nov., from agricultural and natural environments.</title>
        <authorList>
            <person name="den Bakker H.C."/>
            <person name="Warchocki S."/>
            <person name="Wright E.M."/>
            <person name="Allred A.F."/>
            <person name="Ahlstrom C."/>
            <person name="Manuel C.S."/>
            <person name="Stasiewicz M.J."/>
            <person name="Burrell A."/>
            <person name="Roof S."/>
            <person name="Strawn L."/>
            <person name="Fortes E.D."/>
            <person name="Nightingale K.K."/>
            <person name="Kephart D."/>
            <person name="Wiedmann M."/>
        </authorList>
    </citation>
    <scope>NUCLEOTIDE SEQUENCE [LARGE SCALE GENOMIC DNA]</scope>
    <source>
        <strain evidence="1 2">FSL S10-1187</strain>
    </source>
</reference>